<dbReference type="Proteomes" id="UP000326565">
    <property type="component" value="Unassembled WGS sequence"/>
</dbReference>
<proteinExistence type="predicted"/>
<evidence type="ECO:0000256" key="1">
    <source>
        <dbReference type="SAM" id="Phobius"/>
    </source>
</evidence>
<keyword evidence="3" id="KW-1185">Reference proteome</keyword>
<sequence>MFFDRAFTCFRRYTPTSPFSALIMSILNLFFIRRSKLYCCSDPTSRYYAAPILTRSKEHLG</sequence>
<keyword evidence="1" id="KW-1133">Transmembrane helix</keyword>
<dbReference type="EMBL" id="ML732212">
    <property type="protein sequence ID" value="KAB8074291.1"/>
    <property type="molecule type" value="Genomic_DNA"/>
</dbReference>
<keyword evidence="1" id="KW-0812">Transmembrane</keyword>
<feature type="transmembrane region" description="Helical" evidence="1">
    <location>
        <begin position="12"/>
        <end position="32"/>
    </location>
</feature>
<organism evidence="2 3">
    <name type="scientific">Aspergillus leporis</name>
    <dbReference type="NCBI Taxonomy" id="41062"/>
    <lineage>
        <taxon>Eukaryota</taxon>
        <taxon>Fungi</taxon>
        <taxon>Dikarya</taxon>
        <taxon>Ascomycota</taxon>
        <taxon>Pezizomycotina</taxon>
        <taxon>Eurotiomycetes</taxon>
        <taxon>Eurotiomycetidae</taxon>
        <taxon>Eurotiales</taxon>
        <taxon>Aspergillaceae</taxon>
        <taxon>Aspergillus</taxon>
        <taxon>Aspergillus subgen. Circumdati</taxon>
    </lineage>
</organism>
<gene>
    <name evidence="2" type="ORF">BDV29DRAFT_173888</name>
</gene>
<protein>
    <submittedName>
        <fullName evidence="2">Uncharacterized protein</fullName>
    </submittedName>
</protein>
<evidence type="ECO:0000313" key="3">
    <source>
        <dbReference type="Proteomes" id="UP000326565"/>
    </source>
</evidence>
<name>A0A5N5X0M1_9EURO</name>
<dbReference type="AlphaFoldDB" id="A0A5N5X0M1"/>
<reference evidence="2 3" key="1">
    <citation type="submission" date="2019-04" db="EMBL/GenBank/DDBJ databases">
        <title>Friends and foes A comparative genomics study of 23 Aspergillus species from section Flavi.</title>
        <authorList>
            <consortium name="DOE Joint Genome Institute"/>
            <person name="Kjaerbolling I."/>
            <person name="Vesth T."/>
            <person name="Frisvad J.C."/>
            <person name="Nybo J.L."/>
            <person name="Theobald S."/>
            <person name="Kildgaard S."/>
            <person name="Isbrandt T."/>
            <person name="Kuo A."/>
            <person name="Sato A."/>
            <person name="Lyhne E.K."/>
            <person name="Kogle M.E."/>
            <person name="Wiebenga A."/>
            <person name="Kun R.S."/>
            <person name="Lubbers R.J."/>
            <person name="Makela M.R."/>
            <person name="Barry K."/>
            <person name="Chovatia M."/>
            <person name="Clum A."/>
            <person name="Daum C."/>
            <person name="Haridas S."/>
            <person name="He G."/>
            <person name="LaButti K."/>
            <person name="Lipzen A."/>
            <person name="Mondo S."/>
            <person name="Riley R."/>
            <person name="Salamov A."/>
            <person name="Simmons B.A."/>
            <person name="Magnuson J.K."/>
            <person name="Henrissat B."/>
            <person name="Mortensen U.H."/>
            <person name="Larsen T.O."/>
            <person name="Devries R.P."/>
            <person name="Grigoriev I.V."/>
            <person name="Machida M."/>
            <person name="Baker S.E."/>
            <person name="Andersen M.R."/>
        </authorList>
    </citation>
    <scope>NUCLEOTIDE SEQUENCE [LARGE SCALE GENOMIC DNA]</scope>
    <source>
        <strain evidence="2 3">CBS 151.66</strain>
    </source>
</reference>
<accession>A0A5N5X0M1</accession>
<keyword evidence="1" id="KW-0472">Membrane</keyword>
<evidence type="ECO:0000313" key="2">
    <source>
        <dbReference type="EMBL" id="KAB8074291.1"/>
    </source>
</evidence>